<evidence type="ECO:0000256" key="5">
    <source>
        <dbReference type="ARBA" id="ARBA00023141"/>
    </source>
</evidence>
<dbReference type="InterPro" id="IPR006264">
    <property type="entry name" value="EPSP_synthase"/>
</dbReference>
<gene>
    <name evidence="7 9" type="primary">aroA</name>
    <name evidence="9" type="ORF">FYJ71_00550</name>
</gene>
<feature type="binding site" evidence="7">
    <location>
        <position position="158"/>
    </location>
    <ligand>
        <name>phosphoenolpyruvate</name>
        <dbReference type="ChEBI" id="CHEBI:58702"/>
    </ligand>
</feature>
<feature type="binding site" evidence="7">
    <location>
        <position position="157"/>
    </location>
    <ligand>
        <name>3-phosphoshikimate</name>
        <dbReference type="ChEBI" id="CHEBI:145989"/>
    </ligand>
</feature>
<dbReference type="InterPro" id="IPR023193">
    <property type="entry name" value="EPSP_synthase_CS"/>
</dbReference>
<evidence type="ECO:0000256" key="1">
    <source>
        <dbReference type="ARBA" id="ARBA00004811"/>
    </source>
</evidence>
<comment type="pathway">
    <text evidence="1 7">Metabolic intermediate biosynthesis; chorismate biosynthesis; chorismate from D-erythrose 4-phosphate and phosphoenolpyruvate: step 6/7.</text>
</comment>
<feature type="binding site" evidence="7">
    <location>
        <position position="156"/>
    </location>
    <ligand>
        <name>3-phosphoshikimate</name>
        <dbReference type="ChEBI" id="CHEBI:145989"/>
    </ligand>
</feature>
<protein>
    <recommendedName>
        <fullName evidence="7">3-phosphoshikimate 1-carboxyvinyltransferase</fullName>
        <ecNumber evidence="7">2.5.1.19</ecNumber>
    </recommendedName>
    <alternativeName>
        <fullName evidence="7">5-enolpyruvylshikimate-3-phosphate synthase</fullName>
        <shortName evidence="7">EPSP synthase</shortName>
        <shortName evidence="7">EPSPS</shortName>
    </alternativeName>
</protein>
<dbReference type="PROSITE" id="PS00885">
    <property type="entry name" value="EPSP_SYNTHASE_2"/>
    <property type="match status" value="1"/>
</dbReference>
<dbReference type="Gene3D" id="3.65.10.10">
    <property type="entry name" value="Enolpyruvate transferase domain"/>
    <property type="match status" value="2"/>
</dbReference>
<dbReference type="Pfam" id="PF00275">
    <property type="entry name" value="EPSP_synthase"/>
    <property type="match status" value="1"/>
</dbReference>
<feature type="binding site" evidence="7">
    <location>
        <position position="294"/>
    </location>
    <ligand>
        <name>3-phosphoshikimate</name>
        <dbReference type="ChEBI" id="CHEBI:145989"/>
    </ligand>
</feature>
<comment type="caution">
    <text evidence="7">Lacks conserved residue(s) required for the propagation of feature annotation.</text>
</comment>
<dbReference type="PANTHER" id="PTHR21090:SF5">
    <property type="entry name" value="PENTAFUNCTIONAL AROM POLYPEPTIDE"/>
    <property type="match status" value="1"/>
</dbReference>
<feature type="binding site" evidence="7">
    <location>
        <position position="368"/>
    </location>
    <ligand>
        <name>phosphoenolpyruvate</name>
        <dbReference type="ChEBI" id="CHEBI:58702"/>
    </ligand>
</feature>
<dbReference type="GO" id="GO:0003866">
    <property type="term" value="F:3-phosphoshikimate 1-carboxyvinyltransferase activity"/>
    <property type="evidence" value="ECO:0007669"/>
    <property type="project" value="UniProtKB-UniRule"/>
</dbReference>
<keyword evidence="5 7" id="KW-0057">Aromatic amino acid biosynthesis</keyword>
<dbReference type="InterPro" id="IPR036968">
    <property type="entry name" value="Enolpyruvate_Tfrase_sf"/>
</dbReference>
<dbReference type="HAMAP" id="MF_00210">
    <property type="entry name" value="EPSP_synth"/>
    <property type="match status" value="1"/>
</dbReference>
<name>A0A6N7XB16_9FIRM</name>
<comment type="similarity">
    <text evidence="2 7">Belongs to the EPSP synthase family.</text>
</comment>
<dbReference type="GO" id="GO:0009423">
    <property type="term" value="P:chorismate biosynthetic process"/>
    <property type="evidence" value="ECO:0007669"/>
    <property type="project" value="UniProtKB-UniRule"/>
</dbReference>
<comment type="caution">
    <text evidence="9">The sequence shown here is derived from an EMBL/GenBank/DDBJ whole genome shotgun (WGS) entry which is preliminary data.</text>
</comment>
<feature type="active site" description="Proton acceptor" evidence="7">
    <location>
        <position position="294"/>
    </location>
</feature>
<reference evidence="9 10" key="1">
    <citation type="submission" date="2019-08" db="EMBL/GenBank/DDBJ databases">
        <title>In-depth cultivation of the pig gut microbiome towards novel bacterial diversity and tailored functional studies.</title>
        <authorList>
            <person name="Wylensek D."/>
            <person name="Hitch T.C.A."/>
            <person name="Clavel T."/>
        </authorList>
    </citation>
    <scope>NUCLEOTIDE SEQUENCE [LARGE SCALE GENOMIC DNA]</scope>
    <source>
        <strain evidence="9 10">WCA-SAB-591-4A-A</strain>
    </source>
</reference>
<comment type="subunit">
    <text evidence="7">Monomer.</text>
</comment>
<evidence type="ECO:0000256" key="7">
    <source>
        <dbReference type="HAMAP-Rule" id="MF_00210"/>
    </source>
</evidence>
<sequence length="410" mass="44424">MRVKPSKLEGSVKAIPSKSFAHRALICAAISDGVSQIIFDKTSDDIDATINCLRTLGAKIEKFESGVRVKGISKLDNIPIVDSKESGSTFRFLLPLASTIYGQVIFIGEGRLPNRPIKDLMDVMKHRGVEFDSECLPFKTNGLLSPGRYEISGDVSSQYVSGLLFAALNLNGSSEVIVNTNLESKSYVDITVEVMRAFGADIIEKGNSFLVNESKLKARSYNVEGDWSNSSFLLVAGAFGKVSVNGLNKESSQGDKQILKILEDFGAEVVISDEVIVASRDRNPIDVDLKDIPDMLPILSILAASVDGGVSRFYNASRLRLKESDRIKSTADLITSLGGKVEERDDELLIYGTNGLAGGIVDSHNDHRIVMAAAIASTISENDIVIKNSKAINKSYPTFFDDFADLGGKI</sequence>
<feature type="binding site" evidence="7">
    <location>
        <position position="18"/>
    </location>
    <ligand>
        <name>phosphoenolpyruvate</name>
        <dbReference type="ChEBI" id="CHEBI:58702"/>
    </ligand>
</feature>
<feature type="binding site" evidence="7">
    <location>
        <position position="19"/>
    </location>
    <ligand>
        <name>3-phosphoshikimate</name>
        <dbReference type="ChEBI" id="CHEBI:145989"/>
    </ligand>
</feature>
<dbReference type="PIRSF" id="PIRSF000505">
    <property type="entry name" value="EPSPS"/>
    <property type="match status" value="1"/>
</dbReference>
<feature type="domain" description="Enolpyruvate transferase" evidence="8">
    <location>
        <begin position="4"/>
        <end position="402"/>
    </location>
</feature>
<feature type="binding site" evidence="7">
    <location>
        <position position="322"/>
    </location>
    <ligand>
        <name>3-phosphoshikimate</name>
        <dbReference type="ChEBI" id="CHEBI:145989"/>
    </ligand>
</feature>
<feature type="binding site" evidence="7">
    <location>
        <position position="394"/>
    </location>
    <ligand>
        <name>phosphoenolpyruvate</name>
        <dbReference type="ChEBI" id="CHEBI:58702"/>
    </ligand>
</feature>
<feature type="binding site" evidence="7">
    <location>
        <position position="326"/>
    </location>
    <ligand>
        <name>phosphoenolpyruvate</name>
        <dbReference type="ChEBI" id="CHEBI:58702"/>
    </ligand>
</feature>
<dbReference type="InterPro" id="IPR001986">
    <property type="entry name" value="Enolpyruvate_Tfrase_dom"/>
</dbReference>
<evidence type="ECO:0000256" key="3">
    <source>
        <dbReference type="ARBA" id="ARBA00022605"/>
    </source>
</evidence>
<dbReference type="Proteomes" id="UP000440713">
    <property type="component" value="Unassembled WGS sequence"/>
</dbReference>
<evidence type="ECO:0000256" key="2">
    <source>
        <dbReference type="ARBA" id="ARBA00009948"/>
    </source>
</evidence>
<keyword evidence="10" id="KW-1185">Reference proteome</keyword>
<accession>A0A6N7XB16</accession>
<feature type="binding site" evidence="7">
    <location>
        <position position="184"/>
    </location>
    <ligand>
        <name>3-phosphoshikimate</name>
        <dbReference type="ChEBI" id="CHEBI:145989"/>
    </ligand>
</feature>
<dbReference type="EMBL" id="VUNE01000001">
    <property type="protein sequence ID" value="MST61472.1"/>
    <property type="molecule type" value="Genomic_DNA"/>
</dbReference>
<keyword evidence="3 7" id="KW-0028">Amino-acid biosynthesis</keyword>
<dbReference type="EC" id="2.5.1.19" evidence="7"/>
<comment type="catalytic activity">
    <reaction evidence="6">
        <text>3-phosphoshikimate + phosphoenolpyruvate = 5-O-(1-carboxyvinyl)-3-phosphoshikimate + phosphate</text>
        <dbReference type="Rhea" id="RHEA:21256"/>
        <dbReference type="ChEBI" id="CHEBI:43474"/>
        <dbReference type="ChEBI" id="CHEBI:57701"/>
        <dbReference type="ChEBI" id="CHEBI:58702"/>
        <dbReference type="ChEBI" id="CHEBI:145989"/>
        <dbReference type="EC" id="2.5.1.19"/>
    </reaction>
    <physiologicalReaction direction="left-to-right" evidence="6">
        <dbReference type="Rhea" id="RHEA:21257"/>
    </physiologicalReaction>
</comment>
<feature type="binding site" evidence="7">
    <location>
        <position position="115"/>
    </location>
    <ligand>
        <name>phosphoenolpyruvate</name>
        <dbReference type="ChEBI" id="CHEBI:58702"/>
    </ligand>
</feature>
<feature type="binding site" evidence="7">
    <location>
        <position position="158"/>
    </location>
    <ligand>
        <name>3-phosphoshikimate</name>
        <dbReference type="ChEBI" id="CHEBI:145989"/>
    </ligand>
</feature>
<feature type="binding site" evidence="7">
    <location>
        <position position="23"/>
    </location>
    <ligand>
        <name>3-phosphoshikimate</name>
        <dbReference type="ChEBI" id="CHEBI:145989"/>
    </ligand>
</feature>
<dbReference type="InterPro" id="IPR013792">
    <property type="entry name" value="RNA3'P_cycl/enolpyr_Trfase_a/b"/>
</dbReference>
<organism evidence="9 10">
    <name type="scientific">Peptostreptococcus porci</name>
    <dbReference type="NCBI Taxonomy" id="2652282"/>
    <lineage>
        <taxon>Bacteria</taxon>
        <taxon>Bacillati</taxon>
        <taxon>Bacillota</taxon>
        <taxon>Clostridia</taxon>
        <taxon>Peptostreptococcales</taxon>
        <taxon>Peptostreptococcaceae</taxon>
        <taxon>Peptostreptococcus</taxon>
    </lineage>
</organism>
<comment type="subcellular location">
    <subcellularLocation>
        <location evidence="7">Cytoplasm</location>
    </subcellularLocation>
</comment>
<dbReference type="UniPathway" id="UPA00053">
    <property type="reaction ID" value="UER00089"/>
</dbReference>
<dbReference type="AlphaFoldDB" id="A0A6N7XB16"/>
<proteinExistence type="inferred from homology"/>
<dbReference type="GO" id="GO:0005737">
    <property type="term" value="C:cytoplasm"/>
    <property type="evidence" value="ECO:0007669"/>
    <property type="project" value="UniProtKB-SubCell"/>
</dbReference>
<evidence type="ECO:0000313" key="10">
    <source>
        <dbReference type="Proteomes" id="UP000440713"/>
    </source>
</evidence>
<evidence type="ECO:0000256" key="4">
    <source>
        <dbReference type="ARBA" id="ARBA00022679"/>
    </source>
</evidence>
<dbReference type="CDD" id="cd01556">
    <property type="entry name" value="EPSP_synthase"/>
    <property type="match status" value="1"/>
</dbReference>
<dbReference type="GO" id="GO:0008652">
    <property type="term" value="P:amino acid biosynthetic process"/>
    <property type="evidence" value="ECO:0007669"/>
    <property type="project" value="UniProtKB-KW"/>
</dbReference>
<dbReference type="NCBIfam" id="TIGR01356">
    <property type="entry name" value="aroA"/>
    <property type="match status" value="1"/>
</dbReference>
<evidence type="ECO:0000256" key="6">
    <source>
        <dbReference type="ARBA" id="ARBA00044633"/>
    </source>
</evidence>
<dbReference type="SUPFAM" id="SSF55205">
    <property type="entry name" value="EPT/RTPC-like"/>
    <property type="match status" value="1"/>
</dbReference>
<keyword evidence="4 7" id="KW-0808">Transferase</keyword>
<keyword evidence="7" id="KW-0963">Cytoplasm</keyword>
<feature type="binding site" evidence="7">
    <location>
        <position position="18"/>
    </location>
    <ligand>
        <name>3-phosphoshikimate</name>
        <dbReference type="ChEBI" id="CHEBI:145989"/>
    </ligand>
</feature>
<dbReference type="RefSeq" id="WP_154536908.1">
    <property type="nucleotide sequence ID" value="NZ_VUNE01000001.1"/>
</dbReference>
<evidence type="ECO:0000313" key="9">
    <source>
        <dbReference type="EMBL" id="MST61472.1"/>
    </source>
</evidence>
<comment type="function">
    <text evidence="7">Catalyzes the transfer of the enolpyruvyl moiety of phosphoenolpyruvate (PEP) to the 5-hydroxyl of shikimate-3-phosphate (S3P) to produce enolpyruvyl shikimate-3-phosphate and inorganic phosphate.</text>
</comment>
<evidence type="ECO:0000259" key="8">
    <source>
        <dbReference type="Pfam" id="PF00275"/>
    </source>
</evidence>
<dbReference type="GO" id="GO:0009073">
    <property type="term" value="P:aromatic amino acid family biosynthetic process"/>
    <property type="evidence" value="ECO:0007669"/>
    <property type="project" value="UniProtKB-KW"/>
</dbReference>
<dbReference type="PANTHER" id="PTHR21090">
    <property type="entry name" value="AROM/DEHYDROQUINATE SYNTHASE"/>
    <property type="match status" value="1"/>
</dbReference>
<feature type="binding site" evidence="7">
    <location>
        <position position="87"/>
    </location>
    <ligand>
        <name>phosphoenolpyruvate</name>
        <dbReference type="ChEBI" id="CHEBI:58702"/>
    </ligand>
</feature>